<dbReference type="EMBL" id="FTLX01000004">
    <property type="protein sequence ID" value="SIQ97235.1"/>
    <property type="molecule type" value="Genomic_DNA"/>
</dbReference>
<dbReference type="InterPro" id="IPR050490">
    <property type="entry name" value="Bact_solute-bd_prot1"/>
</dbReference>
<feature type="chain" id="PRO_5038529626" evidence="1">
    <location>
        <begin position="19"/>
        <end position="437"/>
    </location>
</feature>
<proteinExistence type="predicted"/>
<dbReference type="Pfam" id="PF01547">
    <property type="entry name" value="SBP_bac_1"/>
    <property type="match status" value="1"/>
</dbReference>
<reference evidence="3 4" key="1">
    <citation type="submission" date="2017-01" db="EMBL/GenBank/DDBJ databases">
        <authorList>
            <person name="Mah S.A."/>
            <person name="Swanson W.J."/>
            <person name="Moy G.W."/>
            <person name="Vacquier V.D."/>
        </authorList>
    </citation>
    <scope>NUCLEOTIDE SEQUENCE [LARGE SCALE GENOMIC DNA]</scope>
    <source>
        <strain evidence="3 4">NIO-1016</strain>
    </source>
</reference>
<evidence type="ECO:0000313" key="3">
    <source>
        <dbReference type="EMBL" id="SIQ97235.1"/>
    </source>
</evidence>
<sequence>MKKRIGLTWMATAALLLGACGGESQESSGSNGDSDGKVTLKFHHWVKEDVGKWEETIAKFEEANPDIDVESIPLVDNMTAADYLKQLDLLASAGEQMDVLMFNNSSELAKRVDAGLVAPVDSFMEEEGVEMDEEYNNAFPQIDGSYYGLPMKSVVNLVMMNKSHLDEAGLEIPTDWTWEEYREYAKKLTTDDHKGSYFHTWPDFYHMVKMHGQSSGNMILNEDGSSNASNPLLRESLQLRYDLEQTDKSSVPLSESLSQKLNYRQQFFAQEVSMVPTASFMITEWGEFTPEFEIAWAPWPKNSESDPIRGVYGGDLISIAESSENKEEAYKFIRWMTTEGIVDQSVWVPSWTGADTNTVLEDLIANTPKPEAVHLESLKHVLSSTEKVETFIPKGYITEALNEMNAEAELYLLGEQDLDTTVQNMEERVQAVVDANQ</sequence>
<dbReference type="RefSeq" id="WP_045851379.1">
    <property type="nucleotide sequence ID" value="NZ_FTLX01000004.1"/>
</dbReference>
<evidence type="ECO:0000256" key="1">
    <source>
        <dbReference type="SAM" id="SignalP"/>
    </source>
</evidence>
<dbReference type="PANTHER" id="PTHR43649">
    <property type="entry name" value="ARABINOSE-BINDING PROTEIN-RELATED"/>
    <property type="match status" value="1"/>
</dbReference>
<organism evidence="3 4">
    <name type="scientific">Domibacillus enclensis</name>
    <dbReference type="NCBI Taxonomy" id="1017273"/>
    <lineage>
        <taxon>Bacteria</taxon>
        <taxon>Bacillati</taxon>
        <taxon>Bacillota</taxon>
        <taxon>Bacilli</taxon>
        <taxon>Bacillales</taxon>
        <taxon>Bacillaceae</taxon>
        <taxon>Domibacillus</taxon>
    </lineage>
</organism>
<protein>
    <submittedName>
        <fullName evidence="3">Multiple sugar transport system substrate-binding protein</fullName>
    </submittedName>
</protein>
<reference evidence="5" key="2">
    <citation type="submission" date="2017-03" db="EMBL/GenBank/DDBJ databases">
        <title>Bacillus sp. V-88(T) DSM27956, whole genome shotgun sequencing project.</title>
        <authorList>
            <person name="Dastager S.G."/>
            <person name="Neurgaonkar P.S."/>
            <person name="Dharne M.S."/>
        </authorList>
    </citation>
    <scope>NUCLEOTIDE SEQUENCE [LARGE SCALE GENOMIC DNA]</scope>
    <source>
        <strain evidence="5">DSM 25145</strain>
    </source>
</reference>
<evidence type="ECO:0000313" key="2">
    <source>
        <dbReference type="EMBL" id="OXS78111.1"/>
    </source>
</evidence>
<dbReference type="PANTHER" id="PTHR43649:SF12">
    <property type="entry name" value="DIACETYLCHITOBIOSE BINDING PROTEIN DASA"/>
    <property type="match status" value="1"/>
</dbReference>
<keyword evidence="5" id="KW-1185">Reference proteome</keyword>
<evidence type="ECO:0000313" key="4">
    <source>
        <dbReference type="Proteomes" id="UP000186385"/>
    </source>
</evidence>
<dbReference type="InterPro" id="IPR006059">
    <property type="entry name" value="SBP"/>
</dbReference>
<gene>
    <name evidence="2" type="ORF">B1B05_10980</name>
    <name evidence="3" type="ORF">SAMN05443094_104366</name>
</gene>
<dbReference type="Proteomes" id="UP000215545">
    <property type="component" value="Unassembled WGS sequence"/>
</dbReference>
<dbReference type="EMBL" id="MWSK01000004">
    <property type="protein sequence ID" value="OXS78111.1"/>
    <property type="molecule type" value="Genomic_DNA"/>
</dbReference>
<accession>A0A1N6X4I4</accession>
<dbReference type="OrthoDB" id="2643984at2"/>
<dbReference type="PROSITE" id="PS51257">
    <property type="entry name" value="PROKAR_LIPOPROTEIN"/>
    <property type="match status" value="1"/>
</dbReference>
<dbReference type="Proteomes" id="UP000186385">
    <property type="component" value="Unassembled WGS sequence"/>
</dbReference>
<reference evidence="2" key="3">
    <citation type="submission" date="2017-03" db="EMBL/GenBank/DDBJ databases">
        <authorList>
            <person name="Dastager S.G."/>
            <person name="Neurgaonkar P.S."/>
            <person name="Dharne M.S."/>
        </authorList>
    </citation>
    <scope>NUCLEOTIDE SEQUENCE</scope>
    <source>
        <strain evidence="2">DSM 25145</strain>
    </source>
</reference>
<feature type="signal peptide" evidence="1">
    <location>
        <begin position="1"/>
        <end position="18"/>
    </location>
</feature>
<keyword evidence="1" id="KW-0732">Signal</keyword>
<name>A0A1N6X4I4_9BACI</name>
<dbReference type="Gene3D" id="3.40.190.10">
    <property type="entry name" value="Periplasmic binding protein-like II"/>
    <property type="match status" value="1"/>
</dbReference>
<keyword evidence="3" id="KW-0762">Sugar transport</keyword>
<keyword evidence="3" id="KW-0813">Transport</keyword>
<dbReference type="AlphaFoldDB" id="A0A1N6X4I4"/>
<dbReference type="SUPFAM" id="SSF53850">
    <property type="entry name" value="Periplasmic binding protein-like II"/>
    <property type="match status" value="1"/>
</dbReference>
<evidence type="ECO:0000313" key="5">
    <source>
        <dbReference type="Proteomes" id="UP000215545"/>
    </source>
</evidence>
<dbReference type="STRING" id="1017273.SAMN05443094_104366"/>